<comment type="caution">
    <text evidence="1">The sequence shown here is derived from an EMBL/GenBank/DDBJ whole genome shotgun (WGS) entry which is preliminary data.</text>
</comment>
<reference evidence="1 2" key="1">
    <citation type="submission" date="2018-09" db="EMBL/GenBank/DDBJ databases">
        <title>Paenibacillus SK2017-BO5.</title>
        <authorList>
            <person name="Piskunova J.V."/>
            <person name="Dubiley S.A."/>
            <person name="Severinov K.V."/>
        </authorList>
    </citation>
    <scope>NUCLEOTIDE SEQUENCE [LARGE SCALE GENOMIC DNA]</scope>
    <source>
        <strain evidence="1 2">BO5</strain>
    </source>
</reference>
<dbReference type="AlphaFoldDB" id="A0A3A3GYP4"/>
<dbReference type="SUPFAM" id="SSF46785">
    <property type="entry name" value="Winged helix' DNA-binding domain"/>
    <property type="match status" value="1"/>
</dbReference>
<name>A0A3A3GYP4_PANTH</name>
<dbReference type="EMBL" id="QYZD01000025">
    <property type="protein sequence ID" value="RJG21337.1"/>
    <property type="molecule type" value="Genomic_DNA"/>
</dbReference>
<proteinExistence type="predicted"/>
<dbReference type="Proteomes" id="UP000266177">
    <property type="component" value="Unassembled WGS sequence"/>
</dbReference>
<accession>A0A3A3GYP4</accession>
<protein>
    <submittedName>
        <fullName evidence="1">Uncharacterized protein</fullName>
    </submittedName>
</protein>
<dbReference type="InterPro" id="IPR036390">
    <property type="entry name" value="WH_DNA-bd_sf"/>
</dbReference>
<evidence type="ECO:0000313" key="1">
    <source>
        <dbReference type="EMBL" id="RJG21337.1"/>
    </source>
</evidence>
<evidence type="ECO:0000313" key="2">
    <source>
        <dbReference type="Proteomes" id="UP000266177"/>
    </source>
</evidence>
<organism evidence="1 2">
    <name type="scientific">Paenibacillus thiaminolyticus</name>
    <name type="common">Bacillus thiaminolyticus</name>
    <dbReference type="NCBI Taxonomy" id="49283"/>
    <lineage>
        <taxon>Bacteria</taxon>
        <taxon>Bacillati</taxon>
        <taxon>Bacillota</taxon>
        <taxon>Bacilli</taxon>
        <taxon>Bacillales</taxon>
        <taxon>Paenibacillaceae</taxon>
        <taxon>Paenibacillus</taxon>
    </lineage>
</organism>
<gene>
    <name evidence="1" type="ORF">DQX05_21790</name>
</gene>
<sequence length="517" mass="60774">MSLRIFVRLFYFLEVEFLRDVDLDHEYYEIEGESFWKTNQEVKSDTNRSSRIGSRKWTIEKIIRLASANKNHMSVLCALYVHRRLTISQFQRIAQLDMKMNSVMNMFKTLYERNLVQREKIHEIASTFGEAFVYHYSLSSLGLQIVASTFMDVIFYKDDPTLPKQHYLVDDLKVNQHKHHFDTQEFVSLVIDGLRSSNVVTAHCEWRRYPFFDDEGKVGYRPDWVFFKPGQYYTSMVKEGREWENPLHIPLQTRDNLDHKILAEHYKPFISIECDGKTASYEALKKKWVNIKQSIQHIPNTFAVFTNMGRLRKDNVLLRNDRKHTIRVKTVRRSILDVLQNELAKDEMRIIQADEYNARDGVLHTFKTCGDLGSYVDVKILKENIVKRYGKGMVAFVSEDEIRLLVDNGHLPCTVDLMYEVTEGTSKKYFAIVYARKAWVNPHAKVMSLSEWAREKNEAIQLLMLFPDQDELYEEIPYCIDHGQLYITLSDMKEAGLVFGWKHTVGRRGDAWEEVAL</sequence>